<dbReference type="InterPro" id="IPR042185">
    <property type="entry name" value="Serpin_sf_2"/>
</dbReference>
<evidence type="ECO:0000259" key="4">
    <source>
        <dbReference type="SMART" id="SM00093"/>
    </source>
</evidence>
<accession>A0A9D4NWE5</accession>
<evidence type="ECO:0000313" key="5">
    <source>
        <dbReference type="EMBL" id="KAH7638780.1"/>
    </source>
</evidence>
<dbReference type="GO" id="GO:0005615">
    <property type="term" value="C:extracellular space"/>
    <property type="evidence" value="ECO:0007669"/>
    <property type="project" value="InterPro"/>
</dbReference>
<dbReference type="Proteomes" id="UP000828236">
    <property type="component" value="Unassembled WGS sequence"/>
</dbReference>
<reference evidence="5" key="1">
    <citation type="submission" date="2020-06" db="EMBL/GenBank/DDBJ databases">
        <authorList>
            <person name="Ji K."/>
            <person name="Li J."/>
        </authorList>
    </citation>
    <scope>NUCLEOTIDE SEQUENCE</scope>
    <source>
        <strain evidence="5">JKM2019</strain>
        <tissue evidence="5">Whole body</tissue>
    </source>
</reference>
<organism evidence="5">
    <name type="scientific">Dermatophagoides farinae</name>
    <name type="common">American house dust mite</name>
    <dbReference type="NCBI Taxonomy" id="6954"/>
    <lineage>
        <taxon>Eukaryota</taxon>
        <taxon>Metazoa</taxon>
        <taxon>Ecdysozoa</taxon>
        <taxon>Arthropoda</taxon>
        <taxon>Chelicerata</taxon>
        <taxon>Arachnida</taxon>
        <taxon>Acari</taxon>
        <taxon>Acariformes</taxon>
        <taxon>Sarcoptiformes</taxon>
        <taxon>Astigmata</taxon>
        <taxon>Psoroptidia</taxon>
        <taxon>Analgoidea</taxon>
        <taxon>Pyroglyphidae</taxon>
        <taxon>Dermatophagoidinae</taxon>
        <taxon>Dermatophagoides</taxon>
    </lineage>
</organism>
<dbReference type="InterPro" id="IPR036186">
    <property type="entry name" value="Serpin_sf"/>
</dbReference>
<comment type="similarity">
    <text evidence="3">Belongs to the serpin family.</text>
</comment>
<dbReference type="SUPFAM" id="SSF56574">
    <property type="entry name" value="Serpins"/>
    <property type="match status" value="1"/>
</dbReference>
<protein>
    <submittedName>
        <fullName evidence="5">Group 27 mite allergen-like protein</fullName>
    </submittedName>
</protein>
<dbReference type="InterPro" id="IPR023795">
    <property type="entry name" value="Serpin_CS"/>
</dbReference>
<dbReference type="InterPro" id="IPR023796">
    <property type="entry name" value="Serpin_dom"/>
</dbReference>
<dbReference type="EMBL" id="SDOV01000007">
    <property type="protein sequence ID" value="KAH7638780.1"/>
    <property type="molecule type" value="Genomic_DNA"/>
</dbReference>
<dbReference type="PROSITE" id="PS00284">
    <property type="entry name" value="SERPIN"/>
    <property type="match status" value="1"/>
</dbReference>
<keyword evidence="2" id="KW-0722">Serine protease inhibitor</keyword>
<sequence length="486" mass="54611">MAVKIYPVLLLLISTFGSLNWIIIVSCHPNSVVLSSPMMDDSGGMNLTKMFGGEEIARCLIRGQQTNQTKTTTTDLMMMANIDDVSRIMLDGAKFFAIRLFKTLNLFEPKQTSKGLIFSPASIWSTMIIAYLGSEGETEQELSSRLKLNQLSKSQVALAYRGIKWWKDLKMIANNKNKTNGSGVGSTLVSSANKLYIDDRIPLNDCFERIFHDEIEIKPFSSQPDQCVQEINSWVSDQTKGKINDLIAPGTITPMTRIMMVNAIYFKSFWAQQFDSSRTKRQLFYVNHDEHLEVDMMTMDSASIMFGLSESLGVTAVEIPYSNPDYSMLIMLPDQSRSLDTLIRDLSLPKLQELFDQMYDDEVMLMIPRFHAEQEFELAGALFSLGIKKLFDPRYANLAMIFAGKSNQTSSLNKIALDSVVHKSFIAVNEEGTEAAAATAMIFARSGRPAFPTEFIANRPFLYMIRDVSTNMILFLGTVRRPSSSS</sequence>
<keyword evidence="1" id="KW-0646">Protease inhibitor</keyword>
<gene>
    <name evidence="5" type="ORF">HUG17_2813</name>
</gene>
<dbReference type="PANTHER" id="PTHR11461">
    <property type="entry name" value="SERINE PROTEASE INHIBITOR, SERPIN"/>
    <property type="match status" value="1"/>
</dbReference>
<name>A0A9D4NWE5_DERFA</name>
<dbReference type="InterPro" id="IPR000215">
    <property type="entry name" value="Serpin_fam"/>
</dbReference>
<dbReference type="GO" id="GO:0004867">
    <property type="term" value="F:serine-type endopeptidase inhibitor activity"/>
    <property type="evidence" value="ECO:0007669"/>
    <property type="project" value="UniProtKB-KW"/>
</dbReference>
<dbReference type="Pfam" id="PF00079">
    <property type="entry name" value="Serpin"/>
    <property type="match status" value="1"/>
</dbReference>
<dbReference type="AlphaFoldDB" id="A0A9D4NWE5"/>
<feature type="domain" description="Serpin" evidence="4">
    <location>
        <begin position="98"/>
        <end position="482"/>
    </location>
</feature>
<evidence type="ECO:0000256" key="3">
    <source>
        <dbReference type="RuleBase" id="RU000411"/>
    </source>
</evidence>
<dbReference type="InterPro" id="IPR042178">
    <property type="entry name" value="Serpin_sf_1"/>
</dbReference>
<dbReference type="SMART" id="SM00093">
    <property type="entry name" value="SERPIN"/>
    <property type="match status" value="1"/>
</dbReference>
<dbReference type="Gene3D" id="2.30.39.10">
    <property type="entry name" value="Alpha-1-antitrypsin, domain 1"/>
    <property type="match status" value="1"/>
</dbReference>
<proteinExistence type="inferred from homology"/>
<dbReference type="OrthoDB" id="9440847at2759"/>
<dbReference type="Gene3D" id="3.30.497.10">
    <property type="entry name" value="Antithrombin, subunit I, domain 2"/>
    <property type="match status" value="1"/>
</dbReference>
<evidence type="ECO:0000256" key="2">
    <source>
        <dbReference type="ARBA" id="ARBA00022900"/>
    </source>
</evidence>
<reference evidence="5" key="2">
    <citation type="journal article" date="2021" name="World Allergy Organ. J.">
        <title>Chromosome-level assembly of Dermatophagoides farinae genome and transcriptome reveals two novel allergens Der f 37 and Der f 39.</title>
        <authorList>
            <person name="Chen J."/>
            <person name="Cai Z."/>
            <person name="Fan D."/>
            <person name="Hu J."/>
            <person name="Hou Y."/>
            <person name="He Y."/>
            <person name="Zhang Z."/>
            <person name="Zhao Z."/>
            <person name="Gao P."/>
            <person name="Hu W."/>
            <person name="Sun J."/>
            <person name="Li J."/>
            <person name="Ji K."/>
        </authorList>
    </citation>
    <scope>NUCLEOTIDE SEQUENCE</scope>
    <source>
        <strain evidence="5">JKM2019</strain>
    </source>
</reference>
<dbReference type="CDD" id="cd19594">
    <property type="entry name" value="serpin_crustaceans_chelicerates_insects"/>
    <property type="match status" value="1"/>
</dbReference>
<comment type="caution">
    <text evidence="5">The sequence shown here is derived from an EMBL/GenBank/DDBJ whole genome shotgun (WGS) entry which is preliminary data.</text>
</comment>
<dbReference type="PANTHER" id="PTHR11461:SF278">
    <property type="entry name" value="SERINE PROTEASE INHIBITOR 88EA"/>
    <property type="match status" value="1"/>
</dbReference>
<evidence type="ECO:0000256" key="1">
    <source>
        <dbReference type="ARBA" id="ARBA00022690"/>
    </source>
</evidence>
<dbReference type="PROSITE" id="PS51257">
    <property type="entry name" value="PROKAR_LIPOPROTEIN"/>
    <property type="match status" value="1"/>
</dbReference>